<protein>
    <submittedName>
        <fullName evidence="1">Uncharacterized protein</fullName>
    </submittedName>
</protein>
<organism evidence="1">
    <name type="scientific">Nymphaea colorata</name>
    <name type="common">pocket water lily</name>
    <dbReference type="NCBI Taxonomy" id="210225"/>
    <lineage>
        <taxon>Eukaryota</taxon>
        <taxon>Viridiplantae</taxon>
        <taxon>Streptophyta</taxon>
        <taxon>Embryophyta</taxon>
        <taxon>Tracheophyta</taxon>
        <taxon>Spermatophyta</taxon>
        <taxon>Magnoliopsida</taxon>
        <taxon>Nymphaeales</taxon>
        <taxon>Nymphaeaceae</taxon>
        <taxon>Nymphaea</taxon>
    </lineage>
</organism>
<accession>A0A5K1EYB8</accession>
<name>A0A5K1EYB8_9MAGN</name>
<dbReference type="AlphaFoldDB" id="A0A5K1EYB8"/>
<reference evidence="1" key="1">
    <citation type="submission" date="2019-09" db="EMBL/GenBank/DDBJ databases">
        <authorList>
            <person name="Zhang L."/>
        </authorList>
    </citation>
    <scope>NUCLEOTIDE SEQUENCE</scope>
</reference>
<gene>
    <name evidence="1" type="ORF">NYM_LOCUS23657</name>
</gene>
<proteinExistence type="predicted"/>
<sequence>MSFKHALTLFRHRKYQTTAHRAARSATRWRGPAIKLPIMIENRKAQDLQACDGLLQIAAKFGLETFID</sequence>
<dbReference type="EMBL" id="LR721785">
    <property type="protein sequence ID" value="VVW55270.1"/>
    <property type="molecule type" value="Genomic_DNA"/>
</dbReference>
<evidence type="ECO:0000313" key="1">
    <source>
        <dbReference type="EMBL" id="VVW55270.1"/>
    </source>
</evidence>